<evidence type="ECO:0000313" key="2">
    <source>
        <dbReference type="EMBL" id="EUN21037.1"/>
    </source>
</evidence>
<accession>W7EAE3</accession>
<keyword evidence="3" id="KW-1185">Reference proteome</keyword>
<feature type="compositionally biased region" description="Basic and acidic residues" evidence="1">
    <location>
        <begin position="59"/>
        <end position="75"/>
    </location>
</feature>
<organism evidence="2 3">
    <name type="scientific">Bipolaris victoriae (strain FI3)</name>
    <name type="common">Victoria blight of oats agent</name>
    <name type="synonym">Cochliobolus victoriae</name>
    <dbReference type="NCBI Taxonomy" id="930091"/>
    <lineage>
        <taxon>Eukaryota</taxon>
        <taxon>Fungi</taxon>
        <taxon>Dikarya</taxon>
        <taxon>Ascomycota</taxon>
        <taxon>Pezizomycotina</taxon>
        <taxon>Dothideomycetes</taxon>
        <taxon>Pleosporomycetidae</taxon>
        <taxon>Pleosporales</taxon>
        <taxon>Pleosporineae</taxon>
        <taxon>Pleosporaceae</taxon>
        <taxon>Bipolaris</taxon>
    </lineage>
</organism>
<name>W7EAE3_BIPV3</name>
<evidence type="ECO:0000256" key="1">
    <source>
        <dbReference type="SAM" id="MobiDB-lite"/>
    </source>
</evidence>
<sequence length="205" mass="23764">MSFSTMKTKNCALKSPPKKRPKKHNRILQLQQYKEYQSPAVVYSPSTVLEPRAQKRQRQHQEELGRRQKRGEKQQKAAQAAYERKIEIERKNARALERKKRREEKQVAALQHAAERAQKARDRAAATTRKVQDKQIKGIRKASPIQKSNIYKRGGVARRRSGGAPAPPQLPTKTTTRGRNIRLPKKHEQIAIYHSFIRVLHQEIS</sequence>
<dbReference type="Proteomes" id="UP000054337">
    <property type="component" value="Unassembled WGS sequence"/>
</dbReference>
<feature type="compositionally biased region" description="Basic and acidic residues" evidence="1">
    <location>
        <begin position="114"/>
        <end position="136"/>
    </location>
</feature>
<feature type="region of interest" description="Disordered" evidence="1">
    <location>
        <begin position="1"/>
        <end position="25"/>
    </location>
</feature>
<feature type="compositionally biased region" description="Basic residues" evidence="1">
    <location>
        <begin position="16"/>
        <end position="25"/>
    </location>
</feature>
<dbReference type="HOGENOM" id="CLU_1337307_0_0_1"/>
<reference evidence="2 3" key="1">
    <citation type="journal article" date="2013" name="PLoS Genet.">
        <title>Comparative genome structure, secondary metabolite, and effector coding capacity across Cochliobolus pathogens.</title>
        <authorList>
            <person name="Condon B.J."/>
            <person name="Leng Y."/>
            <person name="Wu D."/>
            <person name="Bushley K.E."/>
            <person name="Ohm R.A."/>
            <person name="Otillar R."/>
            <person name="Martin J."/>
            <person name="Schackwitz W."/>
            <person name="Grimwood J."/>
            <person name="MohdZainudin N."/>
            <person name="Xue C."/>
            <person name="Wang R."/>
            <person name="Manning V.A."/>
            <person name="Dhillon B."/>
            <person name="Tu Z.J."/>
            <person name="Steffenson B.J."/>
            <person name="Salamov A."/>
            <person name="Sun H."/>
            <person name="Lowry S."/>
            <person name="LaButti K."/>
            <person name="Han J."/>
            <person name="Copeland A."/>
            <person name="Lindquist E."/>
            <person name="Barry K."/>
            <person name="Schmutz J."/>
            <person name="Baker S.E."/>
            <person name="Ciuffetti L.M."/>
            <person name="Grigoriev I.V."/>
            <person name="Zhong S."/>
            <person name="Turgeon B.G."/>
        </authorList>
    </citation>
    <scope>NUCLEOTIDE SEQUENCE [LARGE SCALE GENOMIC DNA]</scope>
    <source>
        <strain evidence="2 3">FI3</strain>
    </source>
</reference>
<dbReference type="EMBL" id="KI968868">
    <property type="protein sequence ID" value="EUN21037.1"/>
    <property type="molecule type" value="Genomic_DNA"/>
</dbReference>
<proteinExistence type="predicted"/>
<evidence type="ECO:0000313" key="3">
    <source>
        <dbReference type="Proteomes" id="UP000054337"/>
    </source>
</evidence>
<feature type="region of interest" description="Disordered" evidence="1">
    <location>
        <begin position="44"/>
        <end position="82"/>
    </location>
</feature>
<dbReference type="GeneID" id="26252629"/>
<protein>
    <submittedName>
        <fullName evidence="2">Uncharacterized protein</fullName>
    </submittedName>
</protein>
<dbReference type="RefSeq" id="XP_014550611.1">
    <property type="nucleotide sequence ID" value="XM_014695125.1"/>
</dbReference>
<dbReference type="AlphaFoldDB" id="W7EAE3"/>
<gene>
    <name evidence="2" type="ORF">COCVIDRAFT_20974</name>
</gene>
<feature type="region of interest" description="Disordered" evidence="1">
    <location>
        <begin position="114"/>
        <end position="177"/>
    </location>
</feature>